<name>A0A512PMG7_9LACO</name>
<dbReference type="RefSeq" id="WP_056981372.1">
    <property type="nucleotide sequence ID" value="NZ_BKAM01000017.1"/>
</dbReference>
<protein>
    <recommendedName>
        <fullName evidence="1">Transposase TnpC homeodomain domain-containing protein</fullName>
    </recommendedName>
</protein>
<dbReference type="InterPro" id="IPR024463">
    <property type="entry name" value="Transposase_TnpC_homeodom"/>
</dbReference>
<dbReference type="AlphaFoldDB" id="A0A512PMG7"/>
<dbReference type="OrthoDB" id="9760067at2"/>
<reference evidence="2 3" key="1">
    <citation type="submission" date="2019-07" db="EMBL/GenBank/DDBJ databases">
        <title>Whole genome shotgun sequence of Lactobacillus rapi NBRC 109618.</title>
        <authorList>
            <person name="Hosoyama A."/>
            <person name="Uohara A."/>
            <person name="Ohji S."/>
            <person name="Ichikawa N."/>
        </authorList>
    </citation>
    <scope>NUCLEOTIDE SEQUENCE [LARGE SCALE GENOMIC DNA]</scope>
    <source>
        <strain evidence="2 3">NBRC 109618</strain>
    </source>
</reference>
<comment type="caution">
    <text evidence="2">The sequence shown here is derived from an EMBL/GenBank/DDBJ whole genome shotgun (WGS) entry which is preliminary data.</text>
</comment>
<dbReference type="EMBL" id="BKAM01000017">
    <property type="protein sequence ID" value="GEP72397.1"/>
    <property type="molecule type" value="Genomic_DNA"/>
</dbReference>
<dbReference type="Proteomes" id="UP000321569">
    <property type="component" value="Unassembled WGS sequence"/>
</dbReference>
<organism evidence="2 3">
    <name type="scientific">Lentilactobacillus rapi</name>
    <dbReference type="NCBI Taxonomy" id="481723"/>
    <lineage>
        <taxon>Bacteria</taxon>
        <taxon>Bacillati</taxon>
        <taxon>Bacillota</taxon>
        <taxon>Bacilli</taxon>
        <taxon>Lactobacillales</taxon>
        <taxon>Lactobacillaceae</taxon>
        <taxon>Lentilactobacillus</taxon>
    </lineage>
</organism>
<sequence>MEIDDLRAEVAYLKEQNQLLQEQVKYLSKKLYGKSSEQIQEDGQTSLFGDDDNGVFEDPESTGEQIKTVVVRQKKRKSSKTKITKELSVKEEVIHLEDDHCDRCGEHYDIFKKKVGRKLHYQPAELYIVQQYKEVGTC</sequence>
<gene>
    <name evidence="2" type="ORF">LRA02_12650</name>
</gene>
<proteinExistence type="predicted"/>
<evidence type="ECO:0000259" key="1">
    <source>
        <dbReference type="Pfam" id="PF13007"/>
    </source>
</evidence>
<evidence type="ECO:0000313" key="2">
    <source>
        <dbReference type="EMBL" id="GEP72397.1"/>
    </source>
</evidence>
<dbReference type="Pfam" id="PF13007">
    <property type="entry name" value="LZ_Tnp_IS66"/>
    <property type="match status" value="1"/>
</dbReference>
<feature type="domain" description="Transposase TnpC homeodomain" evidence="1">
    <location>
        <begin position="20"/>
        <end position="83"/>
    </location>
</feature>
<accession>A0A512PMG7</accession>
<dbReference type="STRING" id="1423795.FD12_GL000889"/>
<evidence type="ECO:0000313" key="3">
    <source>
        <dbReference type="Proteomes" id="UP000321569"/>
    </source>
</evidence>